<evidence type="ECO:0000256" key="4">
    <source>
        <dbReference type="ARBA" id="ARBA00022753"/>
    </source>
</evidence>
<evidence type="ECO:0000256" key="2">
    <source>
        <dbReference type="ARBA" id="ARBA00004481"/>
    </source>
</evidence>
<organism evidence="11 12">
    <name type="scientific">Emericella nidulans (strain FGSC A4 / ATCC 38163 / CBS 112.46 / NRRL 194 / M139)</name>
    <name type="common">Aspergillus nidulans</name>
    <dbReference type="NCBI Taxonomy" id="227321"/>
    <lineage>
        <taxon>Eukaryota</taxon>
        <taxon>Fungi</taxon>
        <taxon>Dikarya</taxon>
        <taxon>Ascomycota</taxon>
        <taxon>Pezizomycotina</taxon>
        <taxon>Eurotiomycetes</taxon>
        <taxon>Eurotiomycetidae</taxon>
        <taxon>Eurotiales</taxon>
        <taxon>Aspergillaceae</taxon>
        <taxon>Aspergillus</taxon>
        <taxon>Aspergillus subgen. Nidulantes</taxon>
    </lineage>
</organism>
<accession>Q5B9P4</accession>
<dbReference type="OrthoDB" id="10261632at2759"/>
<comment type="similarity">
    <text evidence="3">Belongs to the VPS53 family.</text>
</comment>
<dbReference type="KEGG" id="ani:ANIA_02736"/>
<evidence type="ECO:0000256" key="8">
    <source>
        <dbReference type="SAM" id="MobiDB-lite"/>
    </source>
</evidence>
<dbReference type="Gene3D" id="1.10.357.110">
    <property type="entry name" value="Vacuolar protein sorting-associated protein 53, C-terminus"/>
    <property type="match status" value="1"/>
</dbReference>
<keyword evidence="6" id="KW-0472">Membrane</keyword>
<dbReference type="GO" id="GO:0000938">
    <property type="term" value="C:GARP complex"/>
    <property type="evidence" value="ECO:0000318"/>
    <property type="project" value="GO_Central"/>
</dbReference>
<dbReference type="GO" id="GO:0042147">
    <property type="term" value="P:retrograde transport, endosome to Golgi"/>
    <property type="evidence" value="ECO:0000318"/>
    <property type="project" value="GO_Central"/>
</dbReference>
<dbReference type="InterPro" id="IPR038260">
    <property type="entry name" value="Vps53_C_sf"/>
</dbReference>
<evidence type="ECO:0000259" key="10">
    <source>
        <dbReference type="Pfam" id="PF16854"/>
    </source>
</evidence>
<dbReference type="Pfam" id="PF04100">
    <property type="entry name" value="Vps53_N"/>
    <property type="match status" value="1"/>
</dbReference>
<protein>
    <submittedName>
        <fullName evidence="11">GARP complex subunit Vps53, putative (AFU_orthologue AFUA_1G05100)</fullName>
    </submittedName>
</protein>
<keyword evidence="4" id="KW-0967">Endosome</keyword>
<reference evidence="12" key="1">
    <citation type="journal article" date="2005" name="Nature">
        <title>Sequencing of Aspergillus nidulans and comparative analysis with A. fumigatus and A. oryzae.</title>
        <authorList>
            <person name="Galagan J.E."/>
            <person name="Calvo S.E."/>
            <person name="Cuomo C."/>
            <person name="Ma L.J."/>
            <person name="Wortman J.R."/>
            <person name="Batzoglou S."/>
            <person name="Lee S.I."/>
            <person name="Basturkmen M."/>
            <person name="Spevak C.C."/>
            <person name="Clutterbuck J."/>
            <person name="Kapitonov V."/>
            <person name="Jurka J."/>
            <person name="Scazzocchio C."/>
            <person name="Farman M."/>
            <person name="Butler J."/>
            <person name="Purcell S."/>
            <person name="Harris S."/>
            <person name="Braus G.H."/>
            <person name="Draht O."/>
            <person name="Busch S."/>
            <person name="D'Enfert C."/>
            <person name="Bouchier C."/>
            <person name="Goldman G.H."/>
            <person name="Bell-Pedersen D."/>
            <person name="Griffiths-Jones S."/>
            <person name="Doonan J.H."/>
            <person name="Yu J."/>
            <person name="Vienken K."/>
            <person name="Pain A."/>
            <person name="Freitag M."/>
            <person name="Selker E.U."/>
            <person name="Archer D.B."/>
            <person name="Penalva M.A."/>
            <person name="Oakley B.R."/>
            <person name="Momany M."/>
            <person name="Tanaka T."/>
            <person name="Kumagai T."/>
            <person name="Asai K."/>
            <person name="Machida M."/>
            <person name="Nierman W.C."/>
            <person name="Denning D.W."/>
            <person name="Caddick M."/>
            <person name="Hynes M."/>
            <person name="Paoletti M."/>
            <person name="Fischer R."/>
            <person name="Miller B."/>
            <person name="Dyer P."/>
            <person name="Sachs M.S."/>
            <person name="Osmani S.A."/>
            <person name="Birren B.W."/>
        </authorList>
    </citation>
    <scope>NUCLEOTIDE SEQUENCE [LARGE SCALE GENOMIC DNA]</scope>
    <source>
        <strain evidence="12">FGSC A4 / ATCC 38163 / CBS 112.46 / NRRL 194 / M139</strain>
    </source>
</reference>
<reference evidence="12" key="2">
    <citation type="journal article" date="2009" name="Fungal Genet. Biol.">
        <title>The 2008 update of the Aspergillus nidulans genome annotation: a community effort.</title>
        <authorList>
            <person name="Wortman J.R."/>
            <person name="Gilsenan J.M."/>
            <person name="Joardar V."/>
            <person name="Deegan J."/>
            <person name="Clutterbuck J."/>
            <person name="Andersen M.R."/>
            <person name="Archer D."/>
            <person name="Bencina M."/>
            <person name="Braus G."/>
            <person name="Coutinho P."/>
            <person name="von Dohren H."/>
            <person name="Doonan J."/>
            <person name="Driessen A.J."/>
            <person name="Durek P."/>
            <person name="Espeso E."/>
            <person name="Fekete E."/>
            <person name="Flipphi M."/>
            <person name="Estrada C.G."/>
            <person name="Geysens S."/>
            <person name="Goldman G."/>
            <person name="de Groot P.W."/>
            <person name="Hansen K."/>
            <person name="Harris S.D."/>
            <person name="Heinekamp T."/>
            <person name="Helmstaedt K."/>
            <person name="Henrissat B."/>
            <person name="Hofmann G."/>
            <person name="Homan T."/>
            <person name="Horio T."/>
            <person name="Horiuchi H."/>
            <person name="James S."/>
            <person name="Jones M."/>
            <person name="Karaffa L."/>
            <person name="Karanyi Z."/>
            <person name="Kato M."/>
            <person name="Keller N."/>
            <person name="Kelly D.E."/>
            <person name="Kiel J.A."/>
            <person name="Kim J.M."/>
            <person name="van der Klei I.J."/>
            <person name="Klis F.M."/>
            <person name="Kovalchuk A."/>
            <person name="Krasevec N."/>
            <person name="Kubicek C.P."/>
            <person name="Liu B."/>
            <person name="Maccabe A."/>
            <person name="Meyer V."/>
            <person name="Mirabito P."/>
            <person name="Miskei M."/>
            <person name="Mos M."/>
            <person name="Mullins J."/>
            <person name="Nelson D.R."/>
            <person name="Nielsen J."/>
            <person name="Oakley B.R."/>
            <person name="Osmani S.A."/>
            <person name="Pakula T."/>
            <person name="Paszewski A."/>
            <person name="Paulsen I."/>
            <person name="Pilsyk S."/>
            <person name="Pocsi I."/>
            <person name="Punt P.J."/>
            <person name="Ram A.F."/>
            <person name="Ren Q."/>
            <person name="Robellet X."/>
            <person name="Robson G."/>
            <person name="Seiboth B."/>
            <person name="van Solingen P."/>
            <person name="Specht T."/>
            <person name="Sun J."/>
            <person name="Taheri-Talesh N."/>
            <person name="Takeshita N."/>
            <person name="Ussery D."/>
            <person name="vanKuyk P.A."/>
            <person name="Visser H."/>
            <person name="van de Vondervoort P.J."/>
            <person name="de Vries R.P."/>
            <person name="Walton J."/>
            <person name="Xiang X."/>
            <person name="Xiong Y."/>
            <person name="Zeng A.P."/>
            <person name="Brandt B.W."/>
            <person name="Cornell M.J."/>
            <person name="van den Hondel C.A."/>
            <person name="Visser J."/>
            <person name="Oliver S.G."/>
            <person name="Turner G."/>
        </authorList>
    </citation>
    <scope>GENOME REANNOTATION</scope>
    <source>
        <strain evidence="12">FGSC A4 / ATCC 38163 / CBS 112.46 / NRRL 194 / M139</strain>
    </source>
</reference>
<feature type="coiled-coil region" evidence="7">
    <location>
        <begin position="93"/>
        <end position="151"/>
    </location>
</feature>
<feature type="compositionally biased region" description="Low complexity" evidence="8">
    <location>
        <begin position="770"/>
        <end position="784"/>
    </location>
</feature>
<dbReference type="GO" id="GO:0005829">
    <property type="term" value="C:cytosol"/>
    <property type="evidence" value="ECO:0007669"/>
    <property type="project" value="GOC"/>
</dbReference>
<dbReference type="STRING" id="227321.Q5B9P4"/>
<dbReference type="Pfam" id="PF16854">
    <property type="entry name" value="VPS53_C"/>
    <property type="match status" value="1"/>
</dbReference>
<dbReference type="HOGENOM" id="CLU_007339_1_0_1"/>
<dbReference type="FunCoup" id="Q5B9P4">
    <property type="interactions" value="763"/>
</dbReference>
<evidence type="ECO:0000256" key="3">
    <source>
        <dbReference type="ARBA" id="ARBA00008628"/>
    </source>
</evidence>
<evidence type="ECO:0000256" key="5">
    <source>
        <dbReference type="ARBA" id="ARBA00023034"/>
    </source>
</evidence>
<dbReference type="PANTHER" id="PTHR12820:SF0">
    <property type="entry name" value="VACUOLAR PROTEIN SORTING-ASSOCIATED PROTEIN 53 HOMOLOG"/>
    <property type="match status" value="1"/>
</dbReference>
<dbReference type="Proteomes" id="UP000000560">
    <property type="component" value="Chromosome VI"/>
</dbReference>
<keyword evidence="7" id="KW-0175">Coiled coil</keyword>
<dbReference type="GeneID" id="2873726"/>
<accession>C8VJZ0</accession>
<dbReference type="eggNOG" id="KOG2180">
    <property type="taxonomic scope" value="Eukaryota"/>
</dbReference>
<evidence type="ECO:0000256" key="6">
    <source>
        <dbReference type="ARBA" id="ARBA00023136"/>
    </source>
</evidence>
<dbReference type="InterPro" id="IPR039766">
    <property type="entry name" value="Vps53"/>
</dbReference>
<dbReference type="InParanoid" id="Q5B9P4"/>
<feature type="compositionally biased region" description="Polar residues" evidence="8">
    <location>
        <begin position="789"/>
        <end position="802"/>
    </location>
</feature>
<dbReference type="InterPro" id="IPR007234">
    <property type="entry name" value="Vps53_N"/>
</dbReference>
<feature type="domain" description="Vps53 N-terminal" evidence="9">
    <location>
        <begin position="37"/>
        <end position="409"/>
    </location>
</feature>
<feature type="region of interest" description="Disordered" evidence="8">
    <location>
        <begin position="759"/>
        <end position="802"/>
    </location>
</feature>
<evidence type="ECO:0000259" key="9">
    <source>
        <dbReference type="Pfam" id="PF04100"/>
    </source>
</evidence>
<name>Q5B9P4_EMENI</name>
<dbReference type="OMA" id="YKFAEAK"/>
<keyword evidence="12" id="KW-1185">Reference proteome</keyword>
<dbReference type="GO" id="GO:0010008">
    <property type="term" value="C:endosome membrane"/>
    <property type="evidence" value="ECO:0007669"/>
    <property type="project" value="UniProtKB-SubCell"/>
</dbReference>
<dbReference type="EMBL" id="BN001306">
    <property type="protein sequence ID" value="CBF84119.1"/>
    <property type="molecule type" value="Genomic_DNA"/>
</dbReference>
<proteinExistence type="inferred from homology"/>
<gene>
    <name evidence="11" type="ORF">ANIA_02736</name>
</gene>
<dbReference type="RefSeq" id="XP_660340.1">
    <property type="nucleotide sequence ID" value="XM_655248.1"/>
</dbReference>
<feature type="domain" description="Vps53 C-terminal" evidence="10">
    <location>
        <begin position="593"/>
        <end position="671"/>
    </location>
</feature>
<dbReference type="InterPro" id="IPR031745">
    <property type="entry name" value="Vps53_C"/>
</dbReference>
<comment type="subcellular location">
    <subcellularLocation>
        <location evidence="2">Endosome membrane</location>
        <topology evidence="2">Peripheral membrane protein</topology>
    </subcellularLocation>
    <subcellularLocation>
        <location evidence="1">Golgi apparatus</location>
        <location evidence="1">trans-Golgi network membrane</location>
        <topology evidence="1">Peripheral membrane protein</topology>
    </subcellularLocation>
</comment>
<sequence>MPVTTISHSTGQMASNGAAPLDPLDAAWSLMVIASADYDPINHLNEIFSHPSTLSSVSDVSQRLRDYETELDNEIGALVEDQVTSNAESVERIQAAKSDLSELFKKIDDVRDRASKTEQSITEMTADIKQLDNAKKNLTQSMTALKRLQMLTTAYDQLRVLSRTRQYRDCSQLLQAVIQLVAHFKSYRSIDQIALLSRNVADIQRDLLEQICEDFELAFAKGEVGARKTALSEACSVMDALGDHARSRLMTWYCNFQLREYRQVFRNNEEAGSLDNISRRYSWFRRILRIYDEEYASIFPASWRVDEILANAFCEGTRDDFKGILSRSVRNGQTIDVSMLLSCLQETLDFEHSLERRFAIDSRPSTDTFASAETPVFGQAISEAFEPYLSVWVNAQDQQLAGLIPKYRQQPVKPPGEEFDSHIVISSSMELFTFYRHALQQCAKLSTGASLADLAKVFGKYLDQYAQQLEEKIKGRLDKNLKQSVDLQSQADSFMGIASAAVRGLVRKVETELEPCWREMRNTPWNRLEGVSDQSSYVGELLSKTNSKASEILQLIHKQQYARAFADHIVELISNIFLQNIFHCKPVSETGAEQMLLDTYTLKTGLSSLLPAPPPAGFVKRVNNSFTKIETLLKTLQVQPSPPEALVQAYLIHIADRNNNNFRKILDLKGIRSRQEQNHLVELFQIHRTSDRYASNIQETNPFLGALQTTSASSSTSVSQGLGLGNLGTSAAASTSRFDASLLGSALISAAKDGVDRLGTPMSSTPVNPGAAGAGNLAASTPAAIPGSSGPNQSQAGEVGSNLNENLKNLGKFFRRDLGFGGRFGRSGDDG</sequence>
<evidence type="ECO:0000256" key="1">
    <source>
        <dbReference type="ARBA" id="ARBA00004150"/>
    </source>
</evidence>
<dbReference type="PANTHER" id="PTHR12820">
    <property type="entry name" value="VACUOLAR SORTING PROTEIN 53"/>
    <property type="match status" value="1"/>
</dbReference>
<evidence type="ECO:0000313" key="12">
    <source>
        <dbReference type="Proteomes" id="UP000000560"/>
    </source>
</evidence>
<dbReference type="AlphaFoldDB" id="Q5B9P4"/>
<evidence type="ECO:0000256" key="7">
    <source>
        <dbReference type="SAM" id="Coils"/>
    </source>
</evidence>
<dbReference type="FunFam" id="1.10.357.110:FF:000003">
    <property type="entry name" value="Putative GARP complex subunit Vps53"/>
    <property type="match status" value="1"/>
</dbReference>
<evidence type="ECO:0000313" key="11">
    <source>
        <dbReference type="EMBL" id="CBF84119.1"/>
    </source>
</evidence>
<keyword evidence="5" id="KW-0333">Golgi apparatus</keyword>